<comment type="similarity">
    <text evidence="1">Belongs to the TMEM121 family.</text>
</comment>
<name>A0A0N5A814_9BILA</name>
<keyword evidence="2" id="KW-0812">Transmembrane</keyword>
<feature type="transmembrane region" description="Helical" evidence="2">
    <location>
        <begin position="247"/>
        <end position="269"/>
    </location>
</feature>
<dbReference type="Pfam" id="PF14997">
    <property type="entry name" value="CECR6_TMEM121"/>
    <property type="match status" value="1"/>
</dbReference>
<evidence type="ECO:0000313" key="3">
    <source>
        <dbReference type="Proteomes" id="UP000046393"/>
    </source>
</evidence>
<organism evidence="3 4">
    <name type="scientific">Syphacia muris</name>
    <dbReference type="NCBI Taxonomy" id="451379"/>
    <lineage>
        <taxon>Eukaryota</taxon>
        <taxon>Metazoa</taxon>
        <taxon>Ecdysozoa</taxon>
        <taxon>Nematoda</taxon>
        <taxon>Chromadorea</taxon>
        <taxon>Rhabditida</taxon>
        <taxon>Spirurina</taxon>
        <taxon>Oxyuridomorpha</taxon>
        <taxon>Oxyuroidea</taxon>
        <taxon>Oxyuridae</taxon>
        <taxon>Syphacia</taxon>
    </lineage>
</organism>
<dbReference type="WBParaSite" id="SMUV_0000019001-mRNA-1">
    <property type="protein sequence ID" value="SMUV_0000019001-mRNA-1"/>
    <property type="gene ID" value="SMUV_0000019001"/>
</dbReference>
<evidence type="ECO:0000256" key="2">
    <source>
        <dbReference type="SAM" id="Phobius"/>
    </source>
</evidence>
<keyword evidence="2" id="KW-1133">Transmembrane helix</keyword>
<accession>A0A0N5A814</accession>
<reference evidence="4" key="1">
    <citation type="submission" date="2017-02" db="UniProtKB">
        <authorList>
            <consortium name="WormBaseParasite"/>
        </authorList>
    </citation>
    <scope>IDENTIFICATION</scope>
</reference>
<feature type="transmembrane region" description="Helical" evidence="2">
    <location>
        <begin position="181"/>
        <end position="200"/>
    </location>
</feature>
<dbReference type="Proteomes" id="UP000046393">
    <property type="component" value="Unplaced"/>
</dbReference>
<keyword evidence="3" id="KW-1185">Reference proteome</keyword>
<evidence type="ECO:0000256" key="1">
    <source>
        <dbReference type="ARBA" id="ARBA00007711"/>
    </source>
</evidence>
<feature type="transmembrane region" description="Helical" evidence="2">
    <location>
        <begin position="63"/>
        <end position="87"/>
    </location>
</feature>
<feature type="transmembrane region" description="Helical" evidence="2">
    <location>
        <begin position="319"/>
        <end position="340"/>
    </location>
</feature>
<feature type="transmembrane region" description="Helical" evidence="2">
    <location>
        <begin position="99"/>
        <end position="120"/>
    </location>
</feature>
<dbReference type="PANTHER" id="PTHR47399">
    <property type="entry name" value="TRANSMEMBRANE PROTEIN 121B"/>
    <property type="match status" value="1"/>
</dbReference>
<dbReference type="InterPro" id="IPR032776">
    <property type="entry name" value="CECR6/TMEM121"/>
</dbReference>
<feature type="transmembrane region" description="Helical" evidence="2">
    <location>
        <begin position="141"/>
        <end position="161"/>
    </location>
</feature>
<feature type="transmembrane region" description="Helical" evidence="2">
    <location>
        <begin position="289"/>
        <end position="313"/>
    </location>
</feature>
<sequence>MFAGRSLEECTANGEQRQLIEEVVEENAHEYIKHENFYGGKDEETGEPEIHEEFKRQHFTGQFVRGIIDAFAFIICILLVVTQLGLIDYYYIKYLKDSMWWSWLAADTFVIFTLIWLTVLSMRNNQKRMHDEKLLDAKMKYAWLGWFTYSAVLVAKIVVFYRLYYDTLLEKNFVDQFFDEHLLRLGLSISVLIFIFYLEASHYIPLVSNRQAYIIYLATAITIDLLDTVTFLDLLGEAKINAWELPIWMPITILALGCFNFIMPTFALFRLKFRKLPRKFIFSEKIWSLLYVLIVNGPYLGIRIYLCILLKLPSLNKNYKISIFLIKNIAFIYLAIKDLWLRIQYWRHKKQYKKLTVREESQKWNHRKKLEVKRLLRKNYIYALHSYII</sequence>
<evidence type="ECO:0000313" key="4">
    <source>
        <dbReference type="WBParaSite" id="SMUV_0000019001-mRNA-1"/>
    </source>
</evidence>
<protein>
    <submittedName>
        <fullName evidence="4">Transmembrane protein</fullName>
    </submittedName>
</protein>
<dbReference type="AlphaFoldDB" id="A0A0N5A814"/>
<dbReference type="InterPro" id="IPR026624">
    <property type="entry name" value="CECR6"/>
</dbReference>
<keyword evidence="2" id="KW-0472">Membrane</keyword>
<feature type="transmembrane region" description="Helical" evidence="2">
    <location>
        <begin position="212"/>
        <end position="235"/>
    </location>
</feature>
<dbReference type="PANTHER" id="PTHR47399:SF1">
    <property type="entry name" value="TRANSMEMBRANE PROTEIN 121B"/>
    <property type="match status" value="1"/>
</dbReference>
<proteinExistence type="inferred from homology"/>